<dbReference type="InterPro" id="IPR008942">
    <property type="entry name" value="ENTH_VHS"/>
</dbReference>
<feature type="region of interest" description="Disordered" evidence="5">
    <location>
        <begin position="215"/>
        <end position="269"/>
    </location>
</feature>
<comment type="subcellular location">
    <subcellularLocation>
        <location evidence="1">Cytoplasmic vesicle</location>
        <location evidence="1">Clathrin-coated vesicle</location>
    </subcellularLocation>
    <subcellularLocation>
        <location evidence="2">Golgi apparatus</location>
        <location evidence="2">trans-Golgi network</location>
    </subcellularLocation>
</comment>
<keyword evidence="4" id="KW-0968">Cytoplasmic vesicle</keyword>
<sequence>MDQSRRAVESYWRSRMVDGVTADDDKVAPVYKLEEICELLRASDASIVKEVVDFVLKRLDNKSPLVKQKALRLIKYAVGKSGTDFKREMQRHSAAMRQLVHYKGHPDPLRGDALNMAVRETANEAIAAIFSTEDPKPAVATESLGKRIQGFGNTNYEPSRDDKKSFLSELSEVVGIGSQSIKQGLSNFAAAHAMMTNDNGGTYKSPNLRRSLTTESERYGRYDPSEIQSESRASSGSSKNAASGSWGPTPSGSAPTDDTSSSQPGVKTREEKLLETIVTASGVRLQPTRDALQIFLTEASKLDAVALSRALENKLSSPLWQVRMKAICVLEAIVRKQDTDPYSIIASYFIENTTSVVKCSELPQVSLREKASKVLNMLLGEQPTGTTNLSATKAAMPPPVQMPDLIDTGDQDDQGTSSGQESNGQNTGNSAFVSSVDDLLGETFADTSVTADSNGNDPFADVSFHEAEAKETNDLFSGLTVEEKSSAAMHDISSNKNELPDIFGSNPDPFIQGSVTNQGSVNDLMAGLNLNGTDQAQPAVKAESNSNLNGSQFFDANNQTSPVASAAALNGIFGQNSFYQQQQAPLQYSMPQHMMLNQSFPGQQLNYGAMGILLAQQQQLLQNFGTFNAGLGNPSFNLMNSGNASALPDIFNSSNQPHNHAAVMSSPKKDDTKAFDFVSDHLAAARGSRK</sequence>
<feature type="domain" description="VHS" evidence="6">
    <location>
        <begin position="35"/>
        <end position="89"/>
    </location>
</feature>
<dbReference type="InterPro" id="IPR039273">
    <property type="entry name" value="TEPSIN"/>
</dbReference>
<evidence type="ECO:0000256" key="4">
    <source>
        <dbReference type="ARBA" id="ARBA00023329"/>
    </source>
</evidence>
<evidence type="ECO:0000313" key="8">
    <source>
        <dbReference type="Proteomes" id="UP001341281"/>
    </source>
</evidence>
<dbReference type="GO" id="GO:0043130">
    <property type="term" value="F:ubiquitin binding"/>
    <property type="evidence" value="ECO:0007669"/>
    <property type="project" value="InterPro"/>
</dbReference>
<feature type="compositionally biased region" description="Low complexity" evidence="5">
    <location>
        <begin position="230"/>
        <end position="247"/>
    </location>
</feature>
<evidence type="ECO:0000256" key="1">
    <source>
        <dbReference type="ARBA" id="ARBA00004132"/>
    </source>
</evidence>
<dbReference type="InterPro" id="IPR002014">
    <property type="entry name" value="VHS_dom"/>
</dbReference>
<dbReference type="PANTHER" id="PTHR21514:SF0">
    <property type="entry name" value="AP-4 COMPLEX ACCESSORY SUBUNIT TEPSIN"/>
    <property type="match status" value="1"/>
</dbReference>
<evidence type="ECO:0000256" key="2">
    <source>
        <dbReference type="ARBA" id="ARBA00004601"/>
    </source>
</evidence>
<keyword evidence="3" id="KW-0333">Golgi apparatus</keyword>
<evidence type="ECO:0000256" key="5">
    <source>
        <dbReference type="SAM" id="MobiDB-lite"/>
    </source>
</evidence>
<feature type="region of interest" description="Disordered" evidence="5">
    <location>
        <begin position="386"/>
        <end position="432"/>
    </location>
</feature>
<protein>
    <recommendedName>
        <fullName evidence="6">VHS domain-containing protein</fullName>
    </recommendedName>
</protein>
<dbReference type="CDD" id="cd03572">
    <property type="entry name" value="ENTH_like_Tepsin"/>
    <property type="match status" value="1"/>
</dbReference>
<dbReference type="Pfam" id="PF01417">
    <property type="entry name" value="ENTH"/>
    <property type="match status" value="1"/>
</dbReference>
<name>A0AAQ3WSL7_PASNO</name>
<dbReference type="GO" id="GO:0032588">
    <property type="term" value="C:trans-Golgi network membrane"/>
    <property type="evidence" value="ECO:0007669"/>
    <property type="project" value="TreeGrafter"/>
</dbReference>
<evidence type="ECO:0000313" key="7">
    <source>
        <dbReference type="EMBL" id="WVZ72943.1"/>
    </source>
</evidence>
<evidence type="ECO:0000256" key="3">
    <source>
        <dbReference type="ARBA" id="ARBA00023034"/>
    </source>
</evidence>
<dbReference type="SMART" id="SM00288">
    <property type="entry name" value="VHS"/>
    <property type="match status" value="1"/>
</dbReference>
<dbReference type="AlphaFoldDB" id="A0AAQ3WSL7"/>
<dbReference type="EMBL" id="CP144748">
    <property type="protein sequence ID" value="WVZ72943.1"/>
    <property type="molecule type" value="Genomic_DNA"/>
</dbReference>
<feature type="compositionally biased region" description="Polar residues" evidence="5">
    <location>
        <begin position="248"/>
        <end position="265"/>
    </location>
</feature>
<dbReference type="Proteomes" id="UP001341281">
    <property type="component" value="Chromosome 04"/>
</dbReference>
<dbReference type="SUPFAM" id="SSF48371">
    <property type="entry name" value="ARM repeat"/>
    <property type="match status" value="1"/>
</dbReference>
<accession>A0AAQ3WSL7</accession>
<proteinExistence type="predicted"/>
<feature type="compositionally biased region" description="Basic and acidic residues" evidence="5">
    <location>
        <begin position="215"/>
        <end position="224"/>
    </location>
</feature>
<reference evidence="7 8" key="1">
    <citation type="submission" date="2024-02" db="EMBL/GenBank/DDBJ databases">
        <title>High-quality chromosome-scale genome assembly of Pensacola bahiagrass (Paspalum notatum Flugge var. saurae).</title>
        <authorList>
            <person name="Vega J.M."/>
            <person name="Podio M."/>
            <person name="Orjuela J."/>
            <person name="Siena L.A."/>
            <person name="Pessino S.C."/>
            <person name="Combes M.C."/>
            <person name="Mariac C."/>
            <person name="Albertini E."/>
            <person name="Pupilli F."/>
            <person name="Ortiz J.P.A."/>
            <person name="Leblanc O."/>
        </authorList>
    </citation>
    <scope>NUCLEOTIDE SEQUENCE [LARGE SCALE GENOMIC DNA]</scope>
    <source>
        <strain evidence="7">R1</strain>
        <tissue evidence="7">Leaf</tissue>
    </source>
</reference>
<dbReference type="InterPro" id="IPR016024">
    <property type="entry name" value="ARM-type_fold"/>
</dbReference>
<evidence type="ECO:0000259" key="6">
    <source>
        <dbReference type="PROSITE" id="PS50179"/>
    </source>
</evidence>
<dbReference type="GO" id="GO:0030136">
    <property type="term" value="C:clathrin-coated vesicle"/>
    <property type="evidence" value="ECO:0007669"/>
    <property type="project" value="UniProtKB-SubCell"/>
</dbReference>
<dbReference type="InterPro" id="IPR013809">
    <property type="entry name" value="ENTH"/>
</dbReference>
<dbReference type="PANTHER" id="PTHR21514">
    <property type="entry name" value="AP-4 COMPLEX ACCESSORY SUBUNIT TEPSIN"/>
    <property type="match status" value="1"/>
</dbReference>
<dbReference type="GO" id="GO:0035091">
    <property type="term" value="F:phosphatidylinositol binding"/>
    <property type="evidence" value="ECO:0007669"/>
    <property type="project" value="InterPro"/>
</dbReference>
<gene>
    <name evidence="7" type="ORF">U9M48_021324</name>
</gene>
<organism evidence="7 8">
    <name type="scientific">Paspalum notatum var. saurae</name>
    <dbReference type="NCBI Taxonomy" id="547442"/>
    <lineage>
        <taxon>Eukaryota</taxon>
        <taxon>Viridiplantae</taxon>
        <taxon>Streptophyta</taxon>
        <taxon>Embryophyta</taxon>
        <taxon>Tracheophyta</taxon>
        <taxon>Spermatophyta</taxon>
        <taxon>Magnoliopsida</taxon>
        <taxon>Liliopsida</taxon>
        <taxon>Poales</taxon>
        <taxon>Poaceae</taxon>
        <taxon>PACMAD clade</taxon>
        <taxon>Panicoideae</taxon>
        <taxon>Andropogonodae</taxon>
        <taxon>Paspaleae</taxon>
        <taxon>Paspalinae</taxon>
        <taxon>Paspalum</taxon>
    </lineage>
</organism>
<feature type="compositionally biased region" description="Polar residues" evidence="5">
    <location>
        <begin position="414"/>
        <end position="432"/>
    </location>
</feature>
<keyword evidence="8" id="KW-1185">Reference proteome</keyword>
<dbReference type="PROSITE" id="PS50179">
    <property type="entry name" value="VHS"/>
    <property type="match status" value="1"/>
</dbReference>
<dbReference type="InterPro" id="IPR035802">
    <property type="entry name" value="ENTH/VHS_tepsin"/>
</dbReference>
<dbReference type="Gene3D" id="1.25.40.90">
    <property type="match status" value="1"/>
</dbReference>